<keyword evidence="2" id="KW-1185">Reference proteome</keyword>
<organism evidence="1 2">
    <name type="scientific">Lentilactobacillus sunkii DSM 19904</name>
    <dbReference type="NCBI Taxonomy" id="1423808"/>
    <lineage>
        <taxon>Bacteria</taxon>
        <taxon>Bacillati</taxon>
        <taxon>Bacillota</taxon>
        <taxon>Bacilli</taxon>
        <taxon>Lactobacillales</taxon>
        <taxon>Lactobacillaceae</taxon>
        <taxon>Lentilactobacillus</taxon>
    </lineage>
</organism>
<protein>
    <submittedName>
        <fullName evidence="1">Uncharacterized protein</fullName>
    </submittedName>
</protein>
<dbReference type="PATRIC" id="fig|1423808.3.peg.946"/>
<dbReference type="RefSeq" id="WP_057826011.1">
    <property type="nucleotide sequence ID" value="NZ_AZEA01000019.1"/>
</dbReference>
<dbReference type="EMBL" id="AZEA01000019">
    <property type="protein sequence ID" value="KRK87541.1"/>
    <property type="molecule type" value="Genomic_DNA"/>
</dbReference>
<dbReference type="Proteomes" id="UP000051581">
    <property type="component" value="Unassembled WGS sequence"/>
</dbReference>
<dbReference type="AlphaFoldDB" id="A0A0R1KVW7"/>
<gene>
    <name evidence="1" type="ORF">FD17_GL000939</name>
</gene>
<comment type="caution">
    <text evidence="1">The sequence shown here is derived from an EMBL/GenBank/DDBJ whole genome shotgun (WGS) entry which is preliminary data.</text>
</comment>
<accession>A0A0R1KVW7</accession>
<reference evidence="1 2" key="1">
    <citation type="journal article" date="2015" name="Genome Announc.">
        <title>Expanding the biotechnology potential of lactobacilli through comparative genomics of 213 strains and associated genera.</title>
        <authorList>
            <person name="Sun Z."/>
            <person name="Harris H.M."/>
            <person name="McCann A."/>
            <person name="Guo C."/>
            <person name="Argimon S."/>
            <person name="Zhang W."/>
            <person name="Yang X."/>
            <person name="Jeffery I.B."/>
            <person name="Cooney J.C."/>
            <person name="Kagawa T.F."/>
            <person name="Liu W."/>
            <person name="Song Y."/>
            <person name="Salvetti E."/>
            <person name="Wrobel A."/>
            <person name="Rasinkangas P."/>
            <person name="Parkhill J."/>
            <person name="Rea M.C."/>
            <person name="O'Sullivan O."/>
            <person name="Ritari J."/>
            <person name="Douillard F.P."/>
            <person name="Paul Ross R."/>
            <person name="Yang R."/>
            <person name="Briner A.E."/>
            <person name="Felis G.E."/>
            <person name="de Vos W.M."/>
            <person name="Barrangou R."/>
            <person name="Klaenhammer T.R."/>
            <person name="Caufield P.W."/>
            <person name="Cui Y."/>
            <person name="Zhang H."/>
            <person name="O'Toole P.W."/>
        </authorList>
    </citation>
    <scope>NUCLEOTIDE SEQUENCE [LARGE SCALE GENOMIC DNA]</scope>
    <source>
        <strain evidence="1 2">DSM 19904</strain>
    </source>
</reference>
<proteinExistence type="predicted"/>
<name>A0A0R1KVW7_9LACO</name>
<evidence type="ECO:0000313" key="1">
    <source>
        <dbReference type="EMBL" id="KRK87541.1"/>
    </source>
</evidence>
<sequence>MKNSKPELALTGILYNFEQKFGKQYDVRDSLFGFYLAQDAVAQHLSKESFLKFMETQYNDALVGRKEDFHEKVYSD</sequence>
<evidence type="ECO:0000313" key="2">
    <source>
        <dbReference type="Proteomes" id="UP000051581"/>
    </source>
</evidence>